<evidence type="ECO:0000313" key="7">
    <source>
        <dbReference type="EMBL" id="MBW7452731.1"/>
    </source>
</evidence>
<accession>A0ABS7BW76</accession>
<evidence type="ECO:0000256" key="2">
    <source>
        <dbReference type="ARBA" id="ARBA00023015"/>
    </source>
</evidence>
<sequence>MDEELYQIIHRAKRGDREAFADLVKRYKGHVYRFAVGMLRDRMDAEDVSQETFVKAFYSLSSLDNEYAFSSWIIRIVSNLCKDRLKKRGNEQRFRDEPDESVIDRRSTDPSETWSLEDALSRLSVDHREVLLLHDVQGYRYEEIADMVEVPLGTVKSRLFAARMALRKELGKVD</sequence>
<keyword evidence="8" id="KW-1185">Reference proteome</keyword>
<feature type="domain" description="RNA polymerase sigma factor 70 region 4 type 2" evidence="6">
    <location>
        <begin position="115"/>
        <end position="166"/>
    </location>
</feature>
<evidence type="ECO:0000313" key="8">
    <source>
        <dbReference type="Proteomes" id="UP001519887"/>
    </source>
</evidence>
<name>A0ABS7BW76_9BACL</name>
<dbReference type="Pfam" id="PF04542">
    <property type="entry name" value="Sigma70_r2"/>
    <property type="match status" value="1"/>
</dbReference>
<evidence type="ECO:0000259" key="5">
    <source>
        <dbReference type="Pfam" id="PF04542"/>
    </source>
</evidence>
<evidence type="ECO:0000256" key="1">
    <source>
        <dbReference type="ARBA" id="ARBA00010641"/>
    </source>
</evidence>
<evidence type="ECO:0000256" key="4">
    <source>
        <dbReference type="ARBA" id="ARBA00023163"/>
    </source>
</evidence>
<evidence type="ECO:0000256" key="3">
    <source>
        <dbReference type="ARBA" id="ARBA00023082"/>
    </source>
</evidence>
<dbReference type="Proteomes" id="UP001519887">
    <property type="component" value="Unassembled WGS sequence"/>
</dbReference>
<keyword evidence="3" id="KW-0731">Sigma factor</keyword>
<dbReference type="InterPro" id="IPR013249">
    <property type="entry name" value="RNA_pol_sigma70_r4_t2"/>
</dbReference>
<keyword evidence="4" id="KW-0804">Transcription</keyword>
<dbReference type="PANTHER" id="PTHR43133">
    <property type="entry name" value="RNA POLYMERASE ECF-TYPE SIGMA FACTO"/>
    <property type="match status" value="1"/>
</dbReference>
<dbReference type="SUPFAM" id="SSF88659">
    <property type="entry name" value="Sigma3 and sigma4 domains of RNA polymerase sigma factors"/>
    <property type="match status" value="1"/>
</dbReference>
<dbReference type="SUPFAM" id="SSF88946">
    <property type="entry name" value="Sigma2 domain of RNA polymerase sigma factors"/>
    <property type="match status" value="1"/>
</dbReference>
<dbReference type="NCBIfam" id="TIGR02937">
    <property type="entry name" value="sigma70-ECF"/>
    <property type="match status" value="1"/>
</dbReference>
<dbReference type="InterPro" id="IPR014284">
    <property type="entry name" value="RNA_pol_sigma-70_dom"/>
</dbReference>
<dbReference type="InterPro" id="IPR007627">
    <property type="entry name" value="RNA_pol_sigma70_r2"/>
</dbReference>
<protein>
    <submittedName>
        <fullName evidence="7">Sigma-70 family RNA polymerase sigma factor</fullName>
    </submittedName>
</protein>
<comment type="similarity">
    <text evidence="1">Belongs to the sigma-70 factor family. ECF subfamily.</text>
</comment>
<keyword evidence="2" id="KW-0805">Transcription regulation</keyword>
<dbReference type="PANTHER" id="PTHR43133:SF51">
    <property type="entry name" value="RNA POLYMERASE SIGMA FACTOR"/>
    <property type="match status" value="1"/>
</dbReference>
<reference evidence="7 8" key="1">
    <citation type="submission" date="2021-07" db="EMBL/GenBank/DDBJ databases">
        <title>Paenibacillus radiodurans sp. nov., isolated from the southeastern edge of Tengger Desert.</title>
        <authorList>
            <person name="Zhang G."/>
        </authorList>
    </citation>
    <scope>NUCLEOTIDE SEQUENCE [LARGE SCALE GENOMIC DNA]</scope>
    <source>
        <strain evidence="7 8">CCM 7311</strain>
    </source>
</reference>
<comment type="caution">
    <text evidence="7">The sequence shown here is derived from an EMBL/GenBank/DDBJ whole genome shotgun (WGS) entry which is preliminary data.</text>
</comment>
<dbReference type="EMBL" id="JAHZIK010000014">
    <property type="protein sequence ID" value="MBW7452731.1"/>
    <property type="molecule type" value="Genomic_DNA"/>
</dbReference>
<dbReference type="Gene3D" id="1.10.10.10">
    <property type="entry name" value="Winged helix-like DNA-binding domain superfamily/Winged helix DNA-binding domain"/>
    <property type="match status" value="1"/>
</dbReference>
<dbReference type="InterPro" id="IPR013324">
    <property type="entry name" value="RNA_pol_sigma_r3/r4-like"/>
</dbReference>
<dbReference type="InterPro" id="IPR039425">
    <property type="entry name" value="RNA_pol_sigma-70-like"/>
</dbReference>
<evidence type="ECO:0000259" key="6">
    <source>
        <dbReference type="Pfam" id="PF08281"/>
    </source>
</evidence>
<dbReference type="CDD" id="cd06171">
    <property type="entry name" value="Sigma70_r4"/>
    <property type="match status" value="1"/>
</dbReference>
<dbReference type="InterPro" id="IPR036388">
    <property type="entry name" value="WH-like_DNA-bd_sf"/>
</dbReference>
<organism evidence="7 8">
    <name type="scientific">Paenibacillus sepulcri</name>
    <dbReference type="NCBI Taxonomy" id="359917"/>
    <lineage>
        <taxon>Bacteria</taxon>
        <taxon>Bacillati</taxon>
        <taxon>Bacillota</taxon>
        <taxon>Bacilli</taxon>
        <taxon>Bacillales</taxon>
        <taxon>Paenibacillaceae</taxon>
        <taxon>Paenibacillus</taxon>
    </lineage>
</organism>
<dbReference type="Gene3D" id="1.10.1740.10">
    <property type="match status" value="1"/>
</dbReference>
<dbReference type="Pfam" id="PF08281">
    <property type="entry name" value="Sigma70_r4_2"/>
    <property type="match status" value="1"/>
</dbReference>
<feature type="domain" description="RNA polymerase sigma-70 region 2" evidence="5">
    <location>
        <begin position="23"/>
        <end position="89"/>
    </location>
</feature>
<dbReference type="InterPro" id="IPR013325">
    <property type="entry name" value="RNA_pol_sigma_r2"/>
</dbReference>
<proteinExistence type="inferred from homology"/>
<gene>
    <name evidence="7" type="ORF">K0U00_01575</name>
</gene>